<dbReference type="PANTHER" id="PTHR36923">
    <property type="entry name" value="FERREDOXIN"/>
    <property type="match status" value="1"/>
</dbReference>
<name>A0ABN3JWU1_9ACTN</name>
<dbReference type="EMBL" id="BAAATK010000019">
    <property type="protein sequence ID" value="GAA2440031.1"/>
    <property type="molecule type" value="Genomic_DNA"/>
</dbReference>
<dbReference type="Gene3D" id="3.30.70.20">
    <property type="match status" value="1"/>
</dbReference>
<organism evidence="9 10">
    <name type="scientific">Streptomyces glaucus</name>
    <dbReference type="NCBI Taxonomy" id="284029"/>
    <lineage>
        <taxon>Bacteria</taxon>
        <taxon>Bacillati</taxon>
        <taxon>Actinomycetota</taxon>
        <taxon>Actinomycetes</taxon>
        <taxon>Kitasatosporales</taxon>
        <taxon>Streptomycetaceae</taxon>
        <taxon>Streptomyces</taxon>
    </lineage>
</organism>
<dbReference type="Pfam" id="PF13370">
    <property type="entry name" value="Fer4_13"/>
    <property type="match status" value="1"/>
</dbReference>
<dbReference type="RefSeq" id="WP_344604001.1">
    <property type="nucleotide sequence ID" value="NZ_BAAATK010000019.1"/>
</dbReference>
<sequence length="77" mass="8234">MEIRIDRDKCVSGGVCAMFAPQVFDQDDEGVGVVDDAAPAAELAAAVRSVVWRCPGHAITVHDQEPASTDEAPRARR</sequence>
<protein>
    <recommendedName>
        <fullName evidence="8">4Fe-4S ferredoxin-type domain-containing protein</fullName>
    </recommendedName>
</protein>
<dbReference type="Proteomes" id="UP001500460">
    <property type="component" value="Unassembled WGS sequence"/>
</dbReference>
<evidence type="ECO:0000256" key="3">
    <source>
        <dbReference type="ARBA" id="ARBA00022723"/>
    </source>
</evidence>
<dbReference type="SUPFAM" id="SSF54862">
    <property type="entry name" value="4Fe-4S ferredoxins"/>
    <property type="match status" value="1"/>
</dbReference>
<proteinExistence type="predicted"/>
<accession>A0ABN3JWU1</accession>
<dbReference type="InterPro" id="IPR051269">
    <property type="entry name" value="Fe-S_cluster_ET"/>
</dbReference>
<keyword evidence="4" id="KW-0249">Electron transport</keyword>
<evidence type="ECO:0000256" key="2">
    <source>
        <dbReference type="ARBA" id="ARBA00022448"/>
    </source>
</evidence>
<keyword evidence="6" id="KW-0411">Iron-sulfur</keyword>
<evidence type="ECO:0000256" key="7">
    <source>
        <dbReference type="ARBA" id="ARBA00023291"/>
    </source>
</evidence>
<dbReference type="PROSITE" id="PS51379">
    <property type="entry name" value="4FE4S_FER_2"/>
    <property type="match status" value="1"/>
</dbReference>
<reference evidence="9 10" key="1">
    <citation type="journal article" date="2019" name="Int. J. Syst. Evol. Microbiol.">
        <title>The Global Catalogue of Microorganisms (GCM) 10K type strain sequencing project: providing services to taxonomists for standard genome sequencing and annotation.</title>
        <authorList>
            <consortium name="The Broad Institute Genomics Platform"/>
            <consortium name="The Broad Institute Genome Sequencing Center for Infectious Disease"/>
            <person name="Wu L."/>
            <person name="Ma J."/>
        </authorList>
    </citation>
    <scope>NUCLEOTIDE SEQUENCE [LARGE SCALE GENOMIC DNA]</scope>
    <source>
        <strain evidence="9 10">JCM 6922</strain>
    </source>
</reference>
<comment type="caution">
    <text evidence="9">The sequence shown here is derived from an EMBL/GenBank/DDBJ whole genome shotgun (WGS) entry which is preliminary data.</text>
</comment>
<evidence type="ECO:0000256" key="6">
    <source>
        <dbReference type="ARBA" id="ARBA00023014"/>
    </source>
</evidence>
<evidence type="ECO:0000313" key="10">
    <source>
        <dbReference type="Proteomes" id="UP001500460"/>
    </source>
</evidence>
<keyword evidence="10" id="KW-1185">Reference proteome</keyword>
<feature type="domain" description="4Fe-4S ferredoxin-type" evidence="8">
    <location>
        <begin position="1"/>
        <end position="29"/>
    </location>
</feature>
<comment type="cofactor">
    <cofactor evidence="1">
        <name>[3Fe-4S] cluster</name>
        <dbReference type="ChEBI" id="CHEBI:21137"/>
    </cofactor>
</comment>
<keyword evidence="2" id="KW-0813">Transport</keyword>
<dbReference type="InterPro" id="IPR017896">
    <property type="entry name" value="4Fe4S_Fe-S-bd"/>
</dbReference>
<evidence type="ECO:0000259" key="8">
    <source>
        <dbReference type="PROSITE" id="PS51379"/>
    </source>
</evidence>
<keyword evidence="7" id="KW-0003">3Fe-4S</keyword>
<gene>
    <name evidence="9" type="ORF">GCM10010421_32910</name>
</gene>
<keyword evidence="3" id="KW-0479">Metal-binding</keyword>
<evidence type="ECO:0000256" key="1">
    <source>
        <dbReference type="ARBA" id="ARBA00001927"/>
    </source>
</evidence>
<evidence type="ECO:0000256" key="4">
    <source>
        <dbReference type="ARBA" id="ARBA00022982"/>
    </source>
</evidence>
<dbReference type="PANTHER" id="PTHR36923:SF3">
    <property type="entry name" value="FERREDOXIN"/>
    <property type="match status" value="1"/>
</dbReference>
<evidence type="ECO:0000256" key="5">
    <source>
        <dbReference type="ARBA" id="ARBA00023004"/>
    </source>
</evidence>
<evidence type="ECO:0000313" key="9">
    <source>
        <dbReference type="EMBL" id="GAA2440031.1"/>
    </source>
</evidence>
<keyword evidence="5" id="KW-0408">Iron</keyword>